<evidence type="ECO:0000313" key="2">
    <source>
        <dbReference type="Proteomes" id="UP000789920"/>
    </source>
</evidence>
<keyword evidence="2" id="KW-1185">Reference proteome</keyword>
<reference evidence="1" key="1">
    <citation type="submission" date="2021-06" db="EMBL/GenBank/DDBJ databases">
        <authorList>
            <person name="Kallberg Y."/>
            <person name="Tangrot J."/>
            <person name="Rosling A."/>
        </authorList>
    </citation>
    <scope>NUCLEOTIDE SEQUENCE</scope>
    <source>
        <strain evidence="1">MA461A</strain>
    </source>
</reference>
<dbReference type="EMBL" id="CAJVQC010019139">
    <property type="protein sequence ID" value="CAG8698744.1"/>
    <property type="molecule type" value="Genomic_DNA"/>
</dbReference>
<evidence type="ECO:0000313" key="1">
    <source>
        <dbReference type="EMBL" id="CAG8698744.1"/>
    </source>
</evidence>
<protein>
    <submittedName>
        <fullName evidence="1">26112_t:CDS:1</fullName>
    </submittedName>
</protein>
<dbReference type="Proteomes" id="UP000789920">
    <property type="component" value="Unassembled WGS sequence"/>
</dbReference>
<name>A0ACA9PER3_9GLOM</name>
<organism evidence="1 2">
    <name type="scientific">Racocetra persica</name>
    <dbReference type="NCBI Taxonomy" id="160502"/>
    <lineage>
        <taxon>Eukaryota</taxon>
        <taxon>Fungi</taxon>
        <taxon>Fungi incertae sedis</taxon>
        <taxon>Mucoromycota</taxon>
        <taxon>Glomeromycotina</taxon>
        <taxon>Glomeromycetes</taxon>
        <taxon>Diversisporales</taxon>
        <taxon>Gigasporaceae</taxon>
        <taxon>Racocetra</taxon>
    </lineage>
</organism>
<sequence length="441" mass="51185">GKKFVLQCELLKNDNLVMITEIGVIVWAIISKEIRMHYYWGDWNKKSNTFESMKEYFNNKMFTGIIFPDSSFKVLYDNLDLEFGYKERKKFFRELLSDNAKMTFYLTRHGKNLMNNLIDLNHNLYHNLVIRCIINGCLASWERKMINISILSIIFEHFPTLSKRHASAVASFLAAIAYTVPSTSSDKNPSTSSHLSSYGTSYHLSKTSLCDILFSNFHKLHYNSISKLVKNLEYHNSNTMYNTIKLDFWNPKGSNFTSLTNLDYINRFIILAFAHSFHLLLRPTLDTSDPNNPWILTTAYKFIYSNGTIDESVSIIKPPDDNTNMFTKLTTAILAVYMIIAAHENKLRELMRKIQNGEWTGYKPPHFDKNLLEVILLRNNKNEEQYETLNDLSNKVENLEKNLSSKVENLEKSLSNKVENLEKNLSSKVENLEKNNNQAKL</sequence>
<comment type="caution">
    <text evidence="1">The sequence shown here is derived from an EMBL/GenBank/DDBJ whole genome shotgun (WGS) entry which is preliminary data.</text>
</comment>
<feature type="non-terminal residue" evidence="1">
    <location>
        <position position="1"/>
    </location>
</feature>
<gene>
    <name evidence="1" type="ORF">RPERSI_LOCUS9914</name>
</gene>
<accession>A0ACA9PER3</accession>
<proteinExistence type="predicted"/>